<feature type="domain" description="O-methyltransferase C-terminal" evidence="13">
    <location>
        <begin position="117"/>
        <end position="326"/>
    </location>
</feature>
<dbReference type="GO" id="GO:0017096">
    <property type="term" value="F:acetylserotonin O-methyltransferase activity"/>
    <property type="evidence" value="ECO:0007669"/>
    <property type="project" value="UniProtKB-EC"/>
</dbReference>
<evidence type="ECO:0000256" key="11">
    <source>
        <dbReference type="ARBA" id="ARBA00043260"/>
    </source>
</evidence>
<dbReference type="Pfam" id="PF00891">
    <property type="entry name" value="Methyltransf_2"/>
    <property type="match status" value="1"/>
</dbReference>
<dbReference type="GO" id="GO:0032259">
    <property type="term" value="P:methylation"/>
    <property type="evidence" value="ECO:0007669"/>
    <property type="project" value="UniProtKB-KW"/>
</dbReference>
<feature type="domain" description="O-methyltransferase dimerisation" evidence="14">
    <location>
        <begin position="14"/>
        <end position="96"/>
    </location>
</feature>
<dbReference type="EC" id="2.1.1.4" evidence="8"/>
<reference evidence="15" key="2">
    <citation type="submission" date="2025-09" db="UniProtKB">
        <authorList>
            <consortium name="Ensembl"/>
        </authorList>
    </citation>
    <scope>IDENTIFICATION</scope>
</reference>
<dbReference type="SUPFAM" id="SSF53335">
    <property type="entry name" value="S-adenosyl-L-methionine-dependent methyltransferases"/>
    <property type="match status" value="1"/>
</dbReference>
<dbReference type="Ensembl" id="ENSCLAT00000000436.1">
    <property type="protein sequence ID" value="ENSCLAP00000000407.1"/>
    <property type="gene ID" value="ENSCLAG00000000340.1"/>
</dbReference>
<evidence type="ECO:0000256" key="12">
    <source>
        <dbReference type="PIRSR" id="PIRSR005739-1"/>
    </source>
</evidence>
<dbReference type="PROSITE" id="PS51683">
    <property type="entry name" value="SAM_OMT_II"/>
    <property type="match status" value="1"/>
</dbReference>
<dbReference type="InterPro" id="IPR029063">
    <property type="entry name" value="SAM-dependent_MTases_sf"/>
</dbReference>
<keyword evidence="5" id="KW-0443">Lipid metabolism</keyword>
<dbReference type="InterPro" id="IPR036388">
    <property type="entry name" value="WH-like_DNA-bd_sf"/>
</dbReference>
<comment type="pathway">
    <text evidence="7">Aromatic compound metabolism; melatonin biosynthesis; melatonin from serotonin: step 1/2.</text>
</comment>
<evidence type="ECO:0000256" key="7">
    <source>
        <dbReference type="ARBA" id="ARBA00037926"/>
    </source>
</evidence>
<dbReference type="PIRSF" id="PIRSF005739">
    <property type="entry name" value="O-mtase"/>
    <property type="match status" value="1"/>
</dbReference>
<evidence type="ECO:0000313" key="15">
    <source>
        <dbReference type="Ensembl" id="ENSCLAP00000000407.1"/>
    </source>
</evidence>
<dbReference type="GeneTree" id="ENSGT00940000161561"/>
<dbReference type="SUPFAM" id="SSF46785">
    <property type="entry name" value="Winged helix' DNA-binding domain"/>
    <property type="match status" value="1"/>
</dbReference>
<keyword evidence="11" id="KW-0471">Melatonin biosynthesis</keyword>
<feature type="active site" description="Proton acceptor" evidence="12">
    <location>
        <position position="255"/>
    </location>
</feature>
<keyword evidence="2" id="KW-0489">Methyltransferase</keyword>
<organism evidence="15 16">
    <name type="scientific">Chinchilla lanigera</name>
    <name type="common">Long-tailed chinchilla</name>
    <name type="synonym">Chinchilla villidera</name>
    <dbReference type="NCBI Taxonomy" id="34839"/>
    <lineage>
        <taxon>Eukaryota</taxon>
        <taxon>Metazoa</taxon>
        <taxon>Chordata</taxon>
        <taxon>Craniata</taxon>
        <taxon>Vertebrata</taxon>
        <taxon>Euteleostomi</taxon>
        <taxon>Mammalia</taxon>
        <taxon>Eutheria</taxon>
        <taxon>Euarchontoglires</taxon>
        <taxon>Glires</taxon>
        <taxon>Rodentia</taxon>
        <taxon>Hystricomorpha</taxon>
        <taxon>Chinchillidae</taxon>
        <taxon>Chinchilla</taxon>
    </lineage>
</organism>
<dbReference type="Gene3D" id="3.40.50.150">
    <property type="entry name" value="Vaccinia Virus protein VP39"/>
    <property type="match status" value="1"/>
</dbReference>
<dbReference type="PANTHER" id="PTHR43712">
    <property type="entry name" value="PUTATIVE (AFU_ORTHOLOGUE AFUA_4G14580)-RELATED"/>
    <property type="match status" value="1"/>
</dbReference>
<dbReference type="PROSITE" id="PS51257">
    <property type="entry name" value="PROKAR_LIPOPROTEIN"/>
    <property type="match status" value="1"/>
</dbReference>
<dbReference type="GO" id="GO:0030187">
    <property type="term" value="P:melatonin biosynthetic process"/>
    <property type="evidence" value="ECO:0007669"/>
    <property type="project" value="UniProtKB-KW"/>
</dbReference>
<dbReference type="Proteomes" id="UP000694398">
    <property type="component" value="Unassembled WGS sequence"/>
</dbReference>
<evidence type="ECO:0000256" key="3">
    <source>
        <dbReference type="ARBA" id="ARBA00022679"/>
    </source>
</evidence>
<dbReference type="CDD" id="cd02440">
    <property type="entry name" value="AdoMet_MTases"/>
    <property type="match status" value="1"/>
</dbReference>
<dbReference type="FunFam" id="1.10.10.10:FF:000358">
    <property type="entry name" value="Acetylserotonin O-methyltransferase"/>
    <property type="match status" value="1"/>
</dbReference>
<comment type="subunit">
    <text evidence="1">Homodimer.</text>
</comment>
<evidence type="ECO:0000256" key="2">
    <source>
        <dbReference type="ARBA" id="ARBA00022603"/>
    </source>
</evidence>
<dbReference type="Gene3D" id="1.10.10.10">
    <property type="entry name" value="Winged helix-like DNA-binding domain superfamily/Winged helix DNA-binding domain"/>
    <property type="match status" value="1"/>
</dbReference>
<evidence type="ECO:0000256" key="10">
    <source>
        <dbReference type="ARBA" id="ARBA00043054"/>
    </source>
</evidence>
<name>A0A8C2UHZ9_CHILA</name>
<evidence type="ECO:0000256" key="1">
    <source>
        <dbReference type="ARBA" id="ARBA00011738"/>
    </source>
</evidence>
<evidence type="ECO:0000256" key="4">
    <source>
        <dbReference type="ARBA" id="ARBA00022691"/>
    </source>
</evidence>
<evidence type="ECO:0000256" key="8">
    <source>
        <dbReference type="ARBA" id="ARBA00039116"/>
    </source>
</evidence>
<sequence>MGSAEDRAYQALCDCAHGFMVSQVVFAACELGVFDVLAEAPGPLDVGAVVMRLGTSSHGTELLLDACVSLKLLTLETRSGKAFYSNTELASTYLSSPSPKSQRHMLLYMARTTYRCWGHLAEAVREGKNQYQKAFGVPSHDLFTAIYRSEGEQLQFMRGLQEVWSISGRSVMTAFDLSPFPLICDLGGGSGALAKECISVYPDAKVTVFDIPDVVRVAKTHFDFPEEGRISFQEGDFFQDRLPEADLYILARVLHDWADAKCLALLARIHRVCRPGGGVLVVESVLDEDRRGPRTTLLFSLNMLLQTEGRERTPGQYHTLLAAAGFGDFRLRRTGSVYDAMLARKLLPLGPAASVKSQQL</sequence>
<evidence type="ECO:0000256" key="6">
    <source>
        <dbReference type="ARBA" id="ARBA00037645"/>
    </source>
</evidence>
<proteinExistence type="predicted"/>
<keyword evidence="16" id="KW-1185">Reference proteome</keyword>
<keyword evidence="4" id="KW-0949">S-adenosyl-L-methionine</keyword>
<evidence type="ECO:0000259" key="14">
    <source>
        <dbReference type="Pfam" id="PF08100"/>
    </source>
</evidence>
<keyword evidence="3" id="KW-0808">Transferase</keyword>
<dbReference type="InterPro" id="IPR012967">
    <property type="entry name" value="COMT_dimerisation"/>
</dbReference>
<dbReference type="InterPro" id="IPR016461">
    <property type="entry name" value="COMT-like"/>
</dbReference>
<evidence type="ECO:0000256" key="5">
    <source>
        <dbReference type="ARBA" id="ARBA00023098"/>
    </source>
</evidence>
<gene>
    <name evidence="15" type="primary">ASMT</name>
</gene>
<evidence type="ECO:0000313" key="16">
    <source>
        <dbReference type="Proteomes" id="UP000694398"/>
    </source>
</evidence>
<dbReference type="Pfam" id="PF08100">
    <property type="entry name" value="Dimerisation"/>
    <property type="match status" value="1"/>
</dbReference>
<dbReference type="PANTHER" id="PTHR43712:SF2">
    <property type="entry name" value="O-METHYLTRANSFERASE CICE"/>
    <property type="match status" value="1"/>
</dbReference>
<dbReference type="InterPro" id="IPR036390">
    <property type="entry name" value="WH_DNA-bd_sf"/>
</dbReference>
<accession>A0A8C2UHZ9</accession>
<dbReference type="GO" id="GO:0006629">
    <property type="term" value="P:lipid metabolic process"/>
    <property type="evidence" value="ECO:0007669"/>
    <property type="project" value="UniProtKB-KW"/>
</dbReference>
<dbReference type="OMA" id="FWPYVFG"/>
<dbReference type="FunFam" id="3.40.50.150:FF:000738">
    <property type="entry name" value="Acetylserotonin O-methyltransferase"/>
    <property type="match status" value="1"/>
</dbReference>
<reference evidence="15" key="1">
    <citation type="submission" date="2025-08" db="UniProtKB">
        <authorList>
            <consortium name="Ensembl"/>
        </authorList>
    </citation>
    <scope>IDENTIFICATION</scope>
</reference>
<protein>
    <recommendedName>
        <fullName evidence="9">Acetylserotonin O-methyltransferase</fullName>
        <ecNumber evidence="8">2.1.1.4</ecNumber>
    </recommendedName>
    <alternativeName>
        <fullName evidence="10">Hydroxyindole O-methyltransferase</fullName>
    </alternativeName>
</protein>
<evidence type="ECO:0000256" key="9">
    <source>
        <dbReference type="ARBA" id="ARBA00040730"/>
    </source>
</evidence>
<dbReference type="AlphaFoldDB" id="A0A8C2UHZ9"/>
<comment type="function">
    <text evidence="6">Catalyzes the transfer of a methyl group onto N-acetylserotonin, producing melatonin (N-acetyl-5-methoxytryptamine).</text>
</comment>
<dbReference type="GO" id="GO:0042803">
    <property type="term" value="F:protein homodimerization activity"/>
    <property type="evidence" value="ECO:0007669"/>
    <property type="project" value="Ensembl"/>
</dbReference>
<evidence type="ECO:0000259" key="13">
    <source>
        <dbReference type="Pfam" id="PF00891"/>
    </source>
</evidence>
<dbReference type="InterPro" id="IPR001077">
    <property type="entry name" value="COMT_C"/>
</dbReference>